<dbReference type="SUPFAM" id="SSF53474">
    <property type="entry name" value="alpha/beta-Hydrolases"/>
    <property type="match status" value="1"/>
</dbReference>
<dbReference type="InterPro" id="IPR000073">
    <property type="entry name" value="AB_hydrolase_1"/>
</dbReference>
<feature type="non-terminal residue" evidence="4">
    <location>
        <position position="169"/>
    </location>
</feature>
<gene>
    <name evidence="4" type="ORF">METZ01_LOCUS387862</name>
</gene>
<accession>A0A382UMS3</accession>
<name>A0A382UMS3_9ZZZZ</name>
<dbReference type="InterPro" id="IPR029058">
    <property type="entry name" value="AB_hydrolase_fold"/>
</dbReference>
<dbReference type="EMBL" id="UINC01145090">
    <property type="protein sequence ID" value="SVD35008.1"/>
    <property type="molecule type" value="Genomic_DNA"/>
</dbReference>
<evidence type="ECO:0000313" key="4">
    <source>
        <dbReference type="EMBL" id="SVD35008.1"/>
    </source>
</evidence>
<dbReference type="InterPro" id="IPR050266">
    <property type="entry name" value="AB_hydrolase_sf"/>
</dbReference>
<dbReference type="PANTHER" id="PTHR43798">
    <property type="entry name" value="MONOACYLGLYCEROL LIPASE"/>
    <property type="match status" value="1"/>
</dbReference>
<feature type="transmembrane region" description="Helical" evidence="2">
    <location>
        <begin position="80"/>
        <end position="99"/>
    </location>
</feature>
<dbReference type="Gene3D" id="3.40.50.1820">
    <property type="entry name" value="alpha/beta hydrolase"/>
    <property type="match status" value="1"/>
</dbReference>
<dbReference type="PRINTS" id="PR00111">
    <property type="entry name" value="ABHYDROLASE"/>
</dbReference>
<keyword evidence="2" id="KW-0472">Membrane</keyword>
<dbReference type="PANTHER" id="PTHR43798:SF31">
    <property type="entry name" value="AB HYDROLASE SUPERFAMILY PROTEIN YCLE"/>
    <property type="match status" value="1"/>
</dbReference>
<keyword evidence="2" id="KW-1133">Transmembrane helix</keyword>
<dbReference type="GO" id="GO:0016787">
    <property type="term" value="F:hydrolase activity"/>
    <property type="evidence" value="ECO:0007669"/>
    <property type="project" value="UniProtKB-KW"/>
</dbReference>
<reference evidence="4" key="1">
    <citation type="submission" date="2018-05" db="EMBL/GenBank/DDBJ databases">
        <authorList>
            <person name="Lanie J.A."/>
            <person name="Ng W.-L."/>
            <person name="Kazmierczak K.M."/>
            <person name="Andrzejewski T.M."/>
            <person name="Davidsen T.M."/>
            <person name="Wayne K.J."/>
            <person name="Tettelin H."/>
            <person name="Glass J.I."/>
            <person name="Rusch D."/>
            <person name="Podicherti R."/>
            <person name="Tsui H.-C.T."/>
            <person name="Winkler M.E."/>
        </authorList>
    </citation>
    <scope>NUCLEOTIDE SEQUENCE</scope>
</reference>
<dbReference type="Pfam" id="PF00561">
    <property type="entry name" value="Abhydrolase_1"/>
    <property type="match status" value="1"/>
</dbReference>
<organism evidence="4">
    <name type="scientific">marine metagenome</name>
    <dbReference type="NCBI Taxonomy" id="408172"/>
    <lineage>
        <taxon>unclassified sequences</taxon>
        <taxon>metagenomes</taxon>
        <taxon>ecological metagenomes</taxon>
    </lineage>
</organism>
<keyword evidence="1" id="KW-0378">Hydrolase</keyword>
<dbReference type="AlphaFoldDB" id="A0A382UMS3"/>
<feature type="domain" description="AB hydrolase-1" evidence="3">
    <location>
        <begin position="13"/>
        <end position="111"/>
    </location>
</feature>
<evidence type="ECO:0000256" key="1">
    <source>
        <dbReference type="ARBA" id="ARBA00022801"/>
    </source>
</evidence>
<keyword evidence="2" id="KW-0812">Transmembrane</keyword>
<proteinExistence type="predicted"/>
<evidence type="ECO:0000256" key="2">
    <source>
        <dbReference type="SAM" id="Phobius"/>
    </source>
</evidence>
<sequence>MRDTALSVTGDGPAVVLVHGMGLNLNMWQGQLTQLARNFKVVRYDLLGHGRSQARPGPYNMIDFVDQLERLLDHLSIQRCYLVGFSLGGLIAQAFAIAFPKRVCRLAVLNAGYDRSDKERAGMIERLRTARRDGYGATVEMALERWFTEKFAADCPETIDQVRCWMHSN</sequence>
<dbReference type="GO" id="GO:0016020">
    <property type="term" value="C:membrane"/>
    <property type="evidence" value="ECO:0007669"/>
    <property type="project" value="TreeGrafter"/>
</dbReference>
<evidence type="ECO:0000259" key="3">
    <source>
        <dbReference type="Pfam" id="PF00561"/>
    </source>
</evidence>
<protein>
    <recommendedName>
        <fullName evidence="3">AB hydrolase-1 domain-containing protein</fullName>
    </recommendedName>
</protein>